<evidence type="ECO:0000313" key="5">
    <source>
        <dbReference type="Proteomes" id="UP000626786"/>
    </source>
</evidence>
<comment type="caution">
    <text evidence="4">The sequence shown here is derived from an EMBL/GenBank/DDBJ whole genome shotgun (WGS) entry which is preliminary data.</text>
</comment>
<dbReference type="InterPro" id="IPR001926">
    <property type="entry name" value="TrpB-like_PALP"/>
</dbReference>
<evidence type="ECO:0000256" key="2">
    <source>
        <dbReference type="ARBA" id="ARBA00022898"/>
    </source>
</evidence>
<proteinExistence type="predicted"/>
<comment type="cofactor">
    <cofactor evidence="1">
        <name>pyridoxal 5'-phosphate</name>
        <dbReference type="ChEBI" id="CHEBI:597326"/>
    </cofactor>
</comment>
<evidence type="ECO:0000313" key="4">
    <source>
        <dbReference type="EMBL" id="MBD7986019.1"/>
    </source>
</evidence>
<gene>
    <name evidence="4" type="primary">dpaL</name>
    <name evidence="4" type="ORF">H9649_15715</name>
</gene>
<dbReference type="InterPro" id="IPR036052">
    <property type="entry name" value="TrpB-like_PALP_sf"/>
</dbReference>
<reference evidence="4 5" key="1">
    <citation type="submission" date="2020-08" db="EMBL/GenBank/DDBJ databases">
        <title>A Genomic Blueprint of the Chicken Gut Microbiome.</title>
        <authorList>
            <person name="Gilroy R."/>
            <person name="Ravi A."/>
            <person name="Getino M."/>
            <person name="Pursley I."/>
            <person name="Horton D.L."/>
            <person name="Alikhan N.-F."/>
            <person name="Baker D."/>
            <person name="Gharbi K."/>
            <person name="Hall N."/>
            <person name="Watson M."/>
            <person name="Adriaenssens E.M."/>
            <person name="Foster-Nyarko E."/>
            <person name="Jarju S."/>
            <person name="Secka A."/>
            <person name="Antonio M."/>
            <person name="Oren A."/>
            <person name="Chaudhuri R."/>
            <person name="La Ragione R.M."/>
            <person name="Hildebrand F."/>
            <person name="Pallen M.J."/>
        </authorList>
    </citation>
    <scope>NUCLEOTIDE SEQUENCE [LARGE SCALE GENOMIC DNA]</scope>
    <source>
        <strain evidence="4 5">Sa2YVA2</strain>
    </source>
</reference>
<dbReference type="EMBL" id="JACSQN010000019">
    <property type="protein sequence ID" value="MBD7986019.1"/>
    <property type="molecule type" value="Genomic_DNA"/>
</dbReference>
<protein>
    <submittedName>
        <fullName evidence="4">Diaminopropionate ammonia-lyase</fullName>
        <ecNumber evidence="4">4.3.1.15</ecNumber>
    </submittedName>
</protein>
<dbReference type="Proteomes" id="UP000626786">
    <property type="component" value="Unassembled WGS sequence"/>
</dbReference>
<dbReference type="GO" id="GO:0008838">
    <property type="term" value="F:diaminopropionate ammonia-lyase activity"/>
    <property type="evidence" value="ECO:0007669"/>
    <property type="project" value="UniProtKB-EC"/>
</dbReference>
<organism evidence="4 5">
    <name type="scientific">Sporosarcina quadrami</name>
    <dbReference type="NCBI Taxonomy" id="2762234"/>
    <lineage>
        <taxon>Bacteria</taxon>
        <taxon>Bacillati</taxon>
        <taxon>Bacillota</taxon>
        <taxon>Bacilli</taxon>
        <taxon>Bacillales</taxon>
        <taxon>Caryophanaceae</taxon>
        <taxon>Sporosarcina</taxon>
    </lineage>
</organism>
<dbReference type="NCBIfam" id="TIGR01747">
    <property type="entry name" value="diampropi_NH3ly"/>
    <property type="match status" value="1"/>
</dbReference>
<dbReference type="SUPFAM" id="SSF53686">
    <property type="entry name" value="Tryptophan synthase beta subunit-like PLP-dependent enzymes"/>
    <property type="match status" value="1"/>
</dbReference>
<dbReference type="Gene3D" id="3.40.50.1100">
    <property type="match status" value="2"/>
</dbReference>
<name>A0ABR8UDB5_9BACL</name>
<dbReference type="InterPro" id="IPR019871">
    <property type="entry name" value="DiNH2propionate_NH3-lyase_sub"/>
</dbReference>
<evidence type="ECO:0000256" key="1">
    <source>
        <dbReference type="ARBA" id="ARBA00001933"/>
    </source>
</evidence>
<keyword evidence="2" id="KW-0663">Pyridoxal phosphate</keyword>
<keyword evidence="5" id="KW-1185">Reference proteome</keyword>
<dbReference type="PANTHER" id="PTHR42937:SF1">
    <property type="entry name" value="DIAMINOPROPIONATE AMMONIA-LYASE"/>
    <property type="match status" value="1"/>
</dbReference>
<dbReference type="Pfam" id="PF00291">
    <property type="entry name" value="PALP"/>
    <property type="match status" value="1"/>
</dbReference>
<sequence>MTNHVRWTLNRFHSHINEESDLLPFAEQTIKSIHQFQQSHASYSRTPLEALPHLANHLGISELYVKDESYRFGLNAFKVMGGIYAIGNYIANHLSKDLSSLSFDELQSVTIREQLGELTFISATDGNHGRGVAWTARELGHRSIIYLPKGATQQRLEAIQNEGAEAYITEMNYDDTVRECARLAEENGWILVQDTGWEGYEEIPLWIMQGYATIAYEIALEQLQAPTHLILQAGVGSFAASIAATFLTMYPDNPPKIILVEPAAADCYFRSLTTHDGHIEHVTGDLATIMAGLSCGEPNTHAYKILKKAVSASFSCADSLAALGMRVLGNPLGDDKRVISGESGAIPMGLLYYLRTTEEGKDICEALSITNDARILFISTEGNTDATHYLDVVWKGYYSNLPSYSQIIK</sequence>
<dbReference type="NCBIfam" id="TIGR03528">
    <property type="entry name" value="2_3_DAP_am_ly"/>
    <property type="match status" value="1"/>
</dbReference>
<dbReference type="EC" id="4.3.1.15" evidence="4"/>
<accession>A0ABR8UDB5</accession>
<dbReference type="InterPro" id="IPR010081">
    <property type="entry name" value="DiNH2opropionate_NH3_lyase"/>
</dbReference>
<evidence type="ECO:0000259" key="3">
    <source>
        <dbReference type="Pfam" id="PF00291"/>
    </source>
</evidence>
<feature type="domain" description="Tryptophan synthase beta chain-like PALP" evidence="3">
    <location>
        <begin position="43"/>
        <end position="363"/>
    </location>
</feature>
<keyword evidence="4" id="KW-0456">Lyase</keyword>
<dbReference type="PANTHER" id="PTHR42937">
    <property type="match status" value="1"/>
</dbReference>
<dbReference type="NCBIfam" id="NF006058">
    <property type="entry name" value="PRK08206.1"/>
    <property type="match status" value="1"/>
</dbReference>
<dbReference type="RefSeq" id="WP_191695844.1">
    <property type="nucleotide sequence ID" value="NZ_JACSQN010000019.1"/>
</dbReference>